<evidence type="ECO:0000313" key="2">
    <source>
        <dbReference type="Proteomes" id="UP000248349"/>
    </source>
</evidence>
<keyword evidence="2" id="KW-1185">Reference proteome</keyword>
<dbReference type="Proteomes" id="UP000248349">
    <property type="component" value="Unassembled WGS sequence"/>
</dbReference>
<dbReference type="EMBL" id="KZ821220">
    <property type="protein sequence ID" value="PYH48738.1"/>
    <property type="molecule type" value="Genomic_DNA"/>
</dbReference>
<dbReference type="RefSeq" id="XP_025434720.1">
    <property type="nucleotide sequence ID" value="XM_025570319.1"/>
</dbReference>
<sequence length="151" mass="17216">MTLGIRITEPDTWSTGYCSTWIPFIYLFHLHRSPCSTSALTLARVRADLLTMDMRGRLVNWDLEIDPHVLCSGMRGLCGLFLSAISALAVSESPFHAGYSFLRRLVASFVNRLWYLDFCCFCPLLSRACRESFLRCLESGEEHRPIFRSIG</sequence>
<gene>
    <name evidence="1" type="ORF">BP01DRAFT_111278</name>
</gene>
<proteinExistence type="predicted"/>
<dbReference type="AlphaFoldDB" id="A0A319AAT0"/>
<protein>
    <submittedName>
        <fullName evidence="1">Uncharacterized protein</fullName>
    </submittedName>
</protein>
<evidence type="ECO:0000313" key="1">
    <source>
        <dbReference type="EMBL" id="PYH48738.1"/>
    </source>
</evidence>
<accession>A0A319AAT0</accession>
<reference evidence="1 2" key="1">
    <citation type="submission" date="2016-12" db="EMBL/GenBank/DDBJ databases">
        <title>The genomes of Aspergillus section Nigri reveals drivers in fungal speciation.</title>
        <authorList>
            <consortium name="DOE Joint Genome Institute"/>
            <person name="Vesth T.C."/>
            <person name="Nybo J."/>
            <person name="Theobald S."/>
            <person name="Brandl J."/>
            <person name="Frisvad J.C."/>
            <person name="Nielsen K.F."/>
            <person name="Lyhne E.K."/>
            <person name="Kogle M.E."/>
            <person name="Kuo A."/>
            <person name="Riley R."/>
            <person name="Clum A."/>
            <person name="Nolan M."/>
            <person name="Lipzen A."/>
            <person name="Salamov A."/>
            <person name="Henrissat B."/>
            <person name="Wiebenga A."/>
            <person name="De Vries R.P."/>
            <person name="Grigoriev I.V."/>
            <person name="Mortensen U.H."/>
            <person name="Andersen M.R."/>
            <person name="Baker S.E."/>
        </authorList>
    </citation>
    <scope>NUCLEOTIDE SEQUENCE [LARGE SCALE GENOMIC DNA]</scope>
    <source>
        <strain evidence="1 2">JOP 1030-1</strain>
    </source>
</reference>
<name>A0A319AAT0_9EURO</name>
<organism evidence="1 2">
    <name type="scientific">Aspergillus saccharolyticus JOP 1030-1</name>
    <dbReference type="NCBI Taxonomy" id="1450539"/>
    <lineage>
        <taxon>Eukaryota</taxon>
        <taxon>Fungi</taxon>
        <taxon>Dikarya</taxon>
        <taxon>Ascomycota</taxon>
        <taxon>Pezizomycotina</taxon>
        <taxon>Eurotiomycetes</taxon>
        <taxon>Eurotiomycetidae</taxon>
        <taxon>Eurotiales</taxon>
        <taxon>Aspergillaceae</taxon>
        <taxon>Aspergillus</taxon>
        <taxon>Aspergillus subgen. Circumdati</taxon>
    </lineage>
</organism>
<dbReference type="GeneID" id="37071547"/>